<dbReference type="FunCoup" id="T1I0Q2">
    <property type="interactions" value="1527"/>
</dbReference>
<keyword evidence="6" id="KW-1133">Transmembrane helix</keyword>
<dbReference type="InParanoid" id="T1I0Q2"/>
<comment type="similarity">
    <text evidence="2">Belongs to the TMEM186 family.</text>
</comment>
<dbReference type="InterPro" id="IPR026571">
    <property type="entry name" value="Tmem186"/>
</dbReference>
<dbReference type="STRING" id="13249.T1I0Q2"/>
<dbReference type="eggNOG" id="ENOG502S11D">
    <property type="taxonomic scope" value="Eukaryota"/>
</dbReference>
<dbReference type="EMBL" id="ACPB03015527">
    <property type="status" value="NOT_ANNOTATED_CDS"/>
    <property type="molecule type" value="Genomic_DNA"/>
</dbReference>
<evidence type="ECO:0000256" key="7">
    <source>
        <dbReference type="ARBA" id="ARBA00023128"/>
    </source>
</evidence>
<evidence type="ECO:0000256" key="3">
    <source>
        <dbReference type="ARBA" id="ARBA00014604"/>
    </source>
</evidence>
<dbReference type="GO" id="GO:0005743">
    <property type="term" value="C:mitochondrial inner membrane"/>
    <property type="evidence" value="ECO:0007669"/>
    <property type="project" value="UniProtKB-SubCell"/>
</dbReference>
<evidence type="ECO:0000313" key="9">
    <source>
        <dbReference type="EnsemblMetazoa" id="RPRC009872-PA"/>
    </source>
</evidence>
<protein>
    <recommendedName>
        <fullName evidence="3">Transmembrane protein 186</fullName>
    </recommendedName>
</protein>
<name>T1I0Q2_RHOPR</name>
<evidence type="ECO:0000256" key="5">
    <source>
        <dbReference type="ARBA" id="ARBA00022792"/>
    </source>
</evidence>
<dbReference type="PANTHER" id="PTHR13603">
    <property type="entry name" value="TRANSMEMBRANE PROTEIN 186"/>
    <property type="match status" value="1"/>
</dbReference>
<dbReference type="VEuPathDB" id="VectorBase:RPRC009872"/>
<reference evidence="9" key="1">
    <citation type="submission" date="2015-05" db="UniProtKB">
        <authorList>
            <consortium name="EnsemblMetazoa"/>
        </authorList>
    </citation>
    <scope>IDENTIFICATION</scope>
</reference>
<evidence type="ECO:0000256" key="6">
    <source>
        <dbReference type="ARBA" id="ARBA00022989"/>
    </source>
</evidence>
<keyword evidence="4" id="KW-0812">Transmembrane</keyword>
<evidence type="ECO:0000256" key="1">
    <source>
        <dbReference type="ARBA" id="ARBA00004448"/>
    </source>
</evidence>
<dbReference type="Proteomes" id="UP000015103">
    <property type="component" value="Unassembled WGS sequence"/>
</dbReference>
<comment type="subcellular location">
    <subcellularLocation>
        <location evidence="1">Mitochondrion inner membrane</location>
        <topology evidence="1">Multi-pass membrane protein</topology>
    </subcellularLocation>
</comment>
<dbReference type="EnsemblMetazoa" id="RPRC009872-RA">
    <property type="protein sequence ID" value="RPRC009872-PA"/>
    <property type="gene ID" value="RPRC009872"/>
</dbReference>
<keyword evidence="10" id="KW-1185">Reference proteome</keyword>
<proteinExistence type="inferred from homology"/>
<dbReference type="PANTHER" id="PTHR13603:SF1">
    <property type="entry name" value="TRANSMEMBRANE PROTEIN 186"/>
    <property type="match status" value="1"/>
</dbReference>
<evidence type="ECO:0000313" key="10">
    <source>
        <dbReference type="Proteomes" id="UP000015103"/>
    </source>
</evidence>
<evidence type="ECO:0000256" key="8">
    <source>
        <dbReference type="ARBA" id="ARBA00023136"/>
    </source>
</evidence>
<keyword evidence="7" id="KW-0496">Mitochondrion</keyword>
<evidence type="ECO:0000256" key="4">
    <source>
        <dbReference type="ARBA" id="ARBA00022692"/>
    </source>
</evidence>
<dbReference type="HOGENOM" id="CLU_1241496_0_0_1"/>
<accession>T1I0Q2</accession>
<dbReference type="AlphaFoldDB" id="T1I0Q2"/>
<organism evidence="9 10">
    <name type="scientific">Rhodnius prolixus</name>
    <name type="common">Triatomid bug</name>
    <dbReference type="NCBI Taxonomy" id="13249"/>
    <lineage>
        <taxon>Eukaryota</taxon>
        <taxon>Metazoa</taxon>
        <taxon>Ecdysozoa</taxon>
        <taxon>Arthropoda</taxon>
        <taxon>Hexapoda</taxon>
        <taxon>Insecta</taxon>
        <taxon>Pterygota</taxon>
        <taxon>Neoptera</taxon>
        <taxon>Paraneoptera</taxon>
        <taxon>Hemiptera</taxon>
        <taxon>Heteroptera</taxon>
        <taxon>Panheteroptera</taxon>
        <taxon>Cimicomorpha</taxon>
        <taxon>Reduviidae</taxon>
        <taxon>Triatominae</taxon>
        <taxon>Rhodnius</taxon>
    </lineage>
</organism>
<dbReference type="OMA" id="WRTVYSM"/>
<sequence>MAIVCERLYSVRRCGNREELMENFLVKIRGVRPFGVSLLFCRWDDQLIYGKMVPTTQGQKMALVVQEYIQSGLPQITLCSVLNKFKRLQLVAATTSIPGSFIANYFNVCDPSLPTVVTTIALASTVAIFSIGQLCTELIGYVYFSEDKQEVKLAYLDYWGRRKEAIYGVEDFLPLTNSPRFPSDFLFRRLYLYNSRHPFKLSLKYGKIVDEDSFKTVFCHELE</sequence>
<keyword evidence="8" id="KW-0472">Membrane</keyword>
<keyword evidence="5" id="KW-0999">Mitochondrion inner membrane</keyword>
<evidence type="ECO:0000256" key="2">
    <source>
        <dbReference type="ARBA" id="ARBA00007020"/>
    </source>
</evidence>
<dbReference type="EMBL" id="ACPB03015528">
    <property type="status" value="NOT_ANNOTATED_CDS"/>
    <property type="molecule type" value="Genomic_DNA"/>
</dbReference>